<comment type="caution">
    <text evidence="2">The sequence shown here is derived from an EMBL/GenBank/DDBJ whole genome shotgun (WGS) entry which is preliminary data.</text>
</comment>
<dbReference type="PANTHER" id="PTHR43685:SF11">
    <property type="entry name" value="GLYCOSYLTRANSFERASE TAGX-RELATED"/>
    <property type="match status" value="1"/>
</dbReference>
<evidence type="ECO:0000313" key="2">
    <source>
        <dbReference type="EMBL" id="MCW7551386.1"/>
    </source>
</evidence>
<evidence type="ECO:0000313" key="3">
    <source>
        <dbReference type="Proteomes" id="UP001209854"/>
    </source>
</evidence>
<dbReference type="SUPFAM" id="SSF53448">
    <property type="entry name" value="Nucleotide-diphospho-sugar transferases"/>
    <property type="match status" value="1"/>
</dbReference>
<dbReference type="Proteomes" id="UP001209854">
    <property type="component" value="Unassembled WGS sequence"/>
</dbReference>
<dbReference type="RefSeq" id="WP_262566443.1">
    <property type="nucleotide sequence ID" value="NZ_JAPFCC010000001.1"/>
</dbReference>
<sequence>MDLAKLKAPSSEEEITKHWKYTDKVYVSVICTTYNQESYIRDAIESFLAQETEYRFEIVIHDDASTDGTRKIIEKYYDRFPSIISPVLQKENKHSQGQKISALAVSFSKGEYIAFCEGDDYWCDSKKLDKQYNALQENKNILLCVHDAFVINEKNEESDYKFPKRKYKKQIIPHREIFLEKGQFSPTASMMVHSSIFKPLPDFYYNTPVGDFFIEIMGGVNGVLYLPKKMSVYRRGSAGSWSVRVLKNVDRLTNHNLRMITSLDSVKKELDIKGSLINKKKRHNYLGLADIYWKKNKIESIKYFLLSLKAGLMKDHLRFFVDKIY</sequence>
<dbReference type="Gene3D" id="3.90.550.10">
    <property type="entry name" value="Spore Coat Polysaccharide Biosynthesis Protein SpsA, Chain A"/>
    <property type="match status" value="1"/>
</dbReference>
<dbReference type="EMBL" id="JAPFCC010000001">
    <property type="protein sequence ID" value="MCW7551386.1"/>
    <property type="molecule type" value="Genomic_DNA"/>
</dbReference>
<evidence type="ECO:0000259" key="1">
    <source>
        <dbReference type="Pfam" id="PF00535"/>
    </source>
</evidence>
<dbReference type="InterPro" id="IPR050834">
    <property type="entry name" value="Glycosyltransf_2"/>
</dbReference>
<dbReference type="InterPro" id="IPR029044">
    <property type="entry name" value="Nucleotide-diphossugar_trans"/>
</dbReference>
<gene>
    <name evidence="2" type="ORF">NX722_01765</name>
</gene>
<keyword evidence="3" id="KW-1185">Reference proteome</keyword>
<keyword evidence="2" id="KW-0808">Transferase</keyword>
<dbReference type="PANTHER" id="PTHR43685">
    <property type="entry name" value="GLYCOSYLTRANSFERASE"/>
    <property type="match status" value="1"/>
</dbReference>
<reference evidence="2 3" key="1">
    <citation type="submission" date="2022-10" db="EMBL/GenBank/DDBJ databases">
        <title>High-quality genome sequences of two octocoral-associated bacteria, Endozoicomonas euniceicola EF212 and Endozoicomonas gorgoniicola PS125.</title>
        <authorList>
            <person name="Chiou Y.-J."/>
            <person name="Chen Y.-H."/>
        </authorList>
    </citation>
    <scope>NUCLEOTIDE SEQUENCE [LARGE SCALE GENOMIC DNA]</scope>
    <source>
        <strain evidence="2 3">PS125</strain>
    </source>
</reference>
<dbReference type="Pfam" id="PF00535">
    <property type="entry name" value="Glycos_transf_2"/>
    <property type="match status" value="1"/>
</dbReference>
<keyword evidence="2" id="KW-0328">Glycosyltransferase</keyword>
<accession>A0ABT3MPU8</accession>
<name>A0ABT3MPU8_9GAMM</name>
<feature type="domain" description="Glycosyltransferase 2-like" evidence="1">
    <location>
        <begin position="28"/>
        <end position="176"/>
    </location>
</feature>
<dbReference type="GO" id="GO:0016757">
    <property type="term" value="F:glycosyltransferase activity"/>
    <property type="evidence" value="ECO:0007669"/>
    <property type="project" value="UniProtKB-KW"/>
</dbReference>
<organism evidence="2 3">
    <name type="scientific">Endozoicomonas gorgoniicola</name>
    <dbReference type="NCBI Taxonomy" id="1234144"/>
    <lineage>
        <taxon>Bacteria</taxon>
        <taxon>Pseudomonadati</taxon>
        <taxon>Pseudomonadota</taxon>
        <taxon>Gammaproteobacteria</taxon>
        <taxon>Oceanospirillales</taxon>
        <taxon>Endozoicomonadaceae</taxon>
        <taxon>Endozoicomonas</taxon>
    </lineage>
</organism>
<protein>
    <submittedName>
        <fullName evidence="2">Glycosyltransferase</fullName>
        <ecNumber evidence="2">2.4.-.-</ecNumber>
    </submittedName>
</protein>
<proteinExistence type="predicted"/>
<dbReference type="EC" id="2.4.-.-" evidence="2"/>
<dbReference type="InterPro" id="IPR001173">
    <property type="entry name" value="Glyco_trans_2-like"/>
</dbReference>